<dbReference type="AlphaFoldDB" id="A0AAP0MR65"/>
<keyword evidence="2" id="KW-1185">Reference proteome</keyword>
<evidence type="ECO:0000313" key="2">
    <source>
        <dbReference type="Proteomes" id="UP001428341"/>
    </source>
</evidence>
<organism evidence="1 2">
    <name type="scientific">Citrus x changshan-huyou</name>
    <dbReference type="NCBI Taxonomy" id="2935761"/>
    <lineage>
        <taxon>Eukaryota</taxon>
        <taxon>Viridiplantae</taxon>
        <taxon>Streptophyta</taxon>
        <taxon>Embryophyta</taxon>
        <taxon>Tracheophyta</taxon>
        <taxon>Spermatophyta</taxon>
        <taxon>Magnoliopsida</taxon>
        <taxon>eudicotyledons</taxon>
        <taxon>Gunneridae</taxon>
        <taxon>Pentapetalae</taxon>
        <taxon>rosids</taxon>
        <taxon>malvids</taxon>
        <taxon>Sapindales</taxon>
        <taxon>Rutaceae</taxon>
        <taxon>Aurantioideae</taxon>
        <taxon>Citrus</taxon>
    </lineage>
</organism>
<evidence type="ECO:0000313" key="1">
    <source>
        <dbReference type="EMBL" id="KAK9221753.1"/>
    </source>
</evidence>
<sequence>MQSHIARHDNFSVSTTIHAVERVKNFEFFFYHSQFNFFMTLDNNLIKPPVKMAYHSAMGDITTSEAHIRPAAQEPTSQLIPRILKLVGRTSLTRQQRIPKRI</sequence>
<gene>
    <name evidence="1" type="ORF">WN944_010182</name>
</gene>
<dbReference type="EMBL" id="JBCGBO010000002">
    <property type="protein sequence ID" value="KAK9221753.1"/>
    <property type="molecule type" value="Genomic_DNA"/>
</dbReference>
<name>A0AAP0MR65_9ROSI</name>
<accession>A0AAP0MR65</accession>
<proteinExistence type="predicted"/>
<dbReference type="Proteomes" id="UP001428341">
    <property type="component" value="Unassembled WGS sequence"/>
</dbReference>
<comment type="caution">
    <text evidence="1">The sequence shown here is derived from an EMBL/GenBank/DDBJ whole genome shotgun (WGS) entry which is preliminary data.</text>
</comment>
<protein>
    <submittedName>
        <fullName evidence="1">Uncharacterized protein</fullName>
    </submittedName>
</protein>
<reference evidence="1 2" key="1">
    <citation type="submission" date="2024-05" db="EMBL/GenBank/DDBJ databases">
        <title>Haplotype-resolved chromosome-level genome assembly of Huyou (Citrus changshanensis).</title>
        <authorList>
            <person name="Miao C."/>
            <person name="Chen W."/>
            <person name="Wu Y."/>
            <person name="Wang L."/>
            <person name="Zhao S."/>
            <person name="Grierson D."/>
            <person name="Xu C."/>
            <person name="Chen K."/>
        </authorList>
    </citation>
    <scope>NUCLEOTIDE SEQUENCE [LARGE SCALE GENOMIC DNA]</scope>
    <source>
        <strain evidence="1">01-14</strain>
        <tissue evidence="1">Leaf</tissue>
    </source>
</reference>